<evidence type="ECO:0000256" key="1">
    <source>
        <dbReference type="SAM" id="SignalP"/>
    </source>
</evidence>
<keyword evidence="1" id="KW-0732">Signal</keyword>
<organism evidence="3 4">
    <name type="scientific">Thiobaca trueperi</name>
    <dbReference type="NCBI Taxonomy" id="127458"/>
    <lineage>
        <taxon>Bacteria</taxon>
        <taxon>Pseudomonadati</taxon>
        <taxon>Pseudomonadota</taxon>
        <taxon>Gammaproteobacteria</taxon>
        <taxon>Chromatiales</taxon>
        <taxon>Chromatiaceae</taxon>
        <taxon>Thiobaca</taxon>
    </lineage>
</organism>
<evidence type="ECO:0000313" key="3">
    <source>
        <dbReference type="EMBL" id="TCT21459.1"/>
    </source>
</evidence>
<feature type="chain" id="PRO_5020404610" evidence="1">
    <location>
        <begin position="25"/>
        <end position="442"/>
    </location>
</feature>
<protein>
    <submittedName>
        <fullName evidence="3">Putative peptidoglycan binding protein</fullName>
    </submittedName>
</protein>
<reference evidence="3 4" key="1">
    <citation type="submission" date="2019-03" db="EMBL/GenBank/DDBJ databases">
        <title>Genomic Encyclopedia of Type Strains, Phase IV (KMG-IV): sequencing the most valuable type-strain genomes for metagenomic binning, comparative biology and taxonomic classification.</title>
        <authorList>
            <person name="Goeker M."/>
        </authorList>
    </citation>
    <scope>NUCLEOTIDE SEQUENCE [LARGE SCALE GENOMIC DNA]</scope>
    <source>
        <strain evidence="3 4">DSM 13587</strain>
    </source>
</reference>
<evidence type="ECO:0000259" key="2">
    <source>
        <dbReference type="Pfam" id="PF01471"/>
    </source>
</evidence>
<dbReference type="InterPro" id="IPR036366">
    <property type="entry name" value="PGBDSf"/>
</dbReference>
<proteinExistence type="predicted"/>
<evidence type="ECO:0000313" key="4">
    <source>
        <dbReference type="Proteomes" id="UP000295717"/>
    </source>
</evidence>
<dbReference type="Proteomes" id="UP000295717">
    <property type="component" value="Unassembled WGS sequence"/>
</dbReference>
<dbReference type="SUPFAM" id="SSF47090">
    <property type="entry name" value="PGBD-like"/>
    <property type="match status" value="1"/>
</dbReference>
<dbReference type="OrthoDB" id="9772911at2"/>
<gene>
    <name evidence="3" type="ORF">EDC35_104317</name>
</gene>
<comment type="caution">
    <text evidence="3">The sequence shown here is derived from an EMBL/GenBank/DDBJ whole genome shotgun (WGS) entry which is preliminary data.</text>
</comment>
<dbReference type="Pfam" id="PF01471">
    <property type="entry name" value="PG_binding_1"/>
    <property type="match status" value="1"/>
</dbReference>
<name>A0A4R3N427_9GAMM</name>
<accession>A0A4R3N427</accession>
<feature type="domain" description="Peptidoglycan binding-like" evidence="2">
    <location>
        <begin position="380"/>
        <end position="432"/>
    </location>
</feature>
<dbReference type="InterPro" id="IPR036365">
    <property type="entry name" value="PGBD-like_sf"/>
</dbReference>
<dbReference type="EMBL" id="SMAO01000004">
    <property type="protein sequence ID" value="TCT21459.1"/>
    <property type="molecule type" value="Genomic_DNA"/>
</dbReference>
<keyword evidence="4" id="KW-1185">Reference proteome</keyword>
<dbReference type="Gene3D" id="1.10.101.10">
    <property type="entry name" value="PGBD-like superfamily/PGBD"/>
    <property type="match status" value="1"/>
</dbReference>
<dbReference type="InterPro" id="IPR002477">
    <property type="entry name" value="Peptidoglycan-bd-like"/>
</dbReference>
<sequence length="442" mass="47281">MRAFHRSAVFITVLLAGWHGVSSAQTLSAPTTGASEFRLLAEPMSAEWEASLLPPLLQSLMRIGPYVIQRASAIDALSAVGASTHHLALLRRSSALAAGAASPVEWLEIGPAACLTLVVRDDADWFSYGDLNYGSGRPLRVDVASVAAHQDFERLLTAFPLAGEVQIQVRPTLIALQRLAARDSDLAVLDVPRHGVGAHPSETMPLVAERGLRLLDIPPALIARAPGLTAGEVLISSGWFWESPRTYRTLCDPFVLAMPKGQADRLVYALHRVLSKGQVGAMTTAESAGMSVAIPDWTPVATAADPAPDPSPPAPVDVETPVPVPEPVQVEAETPVSTAICDPAKPYVLLHAGSETRLELVRCTLDQGEPRLLKEPPLSNPLVLMLQRHLNDLGFKAGRPDGLIGARTREAIRRFQTAEGQTSNGSITFDLIDRIQQAAASR</sequence>
<dbReference type="RefSeq" id="WP_132977047.1">
    <property type="nucleotide sequence ID" value="NZ_SMAO01000004.1"/>
</dbReference>
<dbReference type="AlphaFoldDB" id="A0A4R3N427"/>
<feature type="signal peptide" evidence="1">
    <location>
        <begin position="1"/>
        <end position="24"/>
    </location>
</feature>